<evidence type="ECO:0000313" key="2">
    <source>
        <dbReference type="Proteomes" id="UP000664628"/>
    </source>
</evidence>
<name>A0ABS3JDA2_9BACT</name>
<organism evidence="1 2">
    <name type="scientific">Fibrella forsythiae</name>
    <dbReference type="NCBI Taxonomy" id="2817061"/>
    <lineage>
        <taxon>Bacteria</taxon>
        <taxon>Pseudomonadati</taxon>
        <taxon>Bacteroidota</taxon>
        <taxon>Cytophagia</taxon>
        <taxon>Cytophagales</taxon>
        <taxon>Spirosomataceae</taxon>
        <taxon>Fibrella</taxon>
    </lineage>
</organism>
<evidence type="ECO:0008006" key="3">
    <source>
        <dbReference type="Google" id="ProtNLM"/>
    </source>
</evidence>
<proteinExistence type="predicted"/>
<reference evidence="1 2" key="1">
    <citation type="submission" date="2021-03" db="EMBL/GenBank/DDBJ databases">
        <title>Fibrella sp. HMF5405 genome sequencing and assembly.</title>
        <authorList>
            <person name="Kang H."/>
            <person name="Kim H."/>
            <person name="Bae S."/>
            <person name="Joh K."/>
        </authorList>
    </citation>
    <scope>NUCLEOTIDE SEQUENCE [LARGE SCALE GENOMIC DNA]</scope>
    <source>
        <strain evidence="1 2">HMF5405</strain>
    </source>
</reference>
<sequence>MYSLIFFCTCLSACRSGEETGITISWNGKRAIGITVPDRLVGEVNADSIAQLLTIRLAGQEIAMAGDYQQTHRGIRFEPLVPFTRGRRYTIWLRNRPLCELAIPALEADDKPRLLAIYPSPDTLPANLLKVYFRFSRPMRESQSARYVALLNANGDTLRDVFLDLQPELWNADRTMLTLWLDPGRIKRDLQPNKRLGAPLQLGDHYQLVVSANWPDALGATLASSTTKLFRVSQRDSLSPDPDRWTIHLPKPETTQPLSLAFGEPLDYYLLTETLHVFSDGAAVPGTWQIGRNELVSTFTPTARWTAGQYRLRIENRLEDRSGNNLNRLFDRDLTKTQRPTDGKSYRDVVFTIGN</sequence>
<keyword evidence="2" id="KW-1185">Reference proteome</keyword>
<evidence type="ECO:0000313" key="1">
    <source>
        <dbReference type="EMBL" id="MBO0947976.1"/>
    </source>
</evidence>
<accession>A0ABS3JDA2</accession>
<gene>
    <name evidence="1" type="ORF">J2I46_05245</name>
</gene>
<dbReference type="EMBL" id="JAFMYW010000001">
    <property type="protein sequence ID" value="MBO0947976.1"/>
    <property type="molecule type" value="Genomic_DNA"/>
</dbReference>
<dbReference type="Proteomes" id="UP000664628">
    <property type="component" value="Unassembled WGS sequence"/>
</dbReference>
<protein>
    <recommendedName>
        <fullName evidence="3">SbsA Ig-like domain-containing protein</fullName>
    </recommendedName>
</protein>
<comment type="caution">
    <text evidence="1">The sequence shown here is derived from an EMBL/GenBank/DDBJ whole genome shotgun (WGS) entry which is preliminary data.</text>
</comment>